<dbReference type="InterPro" id="IPR052810">
    <property type="entry name" value="Plant_NAT"/>
</dbReference>
<name>A0A7J7P777_9MAGN</name>
<sequence>MATEEITLRSYNKRIDRSRIEKLEQKCEVAELNNELVGVIQGTIKKATINCPEESQARVGTFWALESRLFIDERKDNEASVKLFTDKLGFVKLRTPAILINPVRYHPLHISREVEIKKLDIEQAENLYRRCLGSTDFFPDDIDRILKNKLSLGTWVAYPRGESWDSEFESNGRFPTSWAILSVWNTGDLFKLRVGKVLYPVSYIQNSQITRRSLPMVENIDLTDVFHPFGFILCMGCIARAVSPKP</sequence>
<proteinExistence type="predicted"/>
<evidence type="ECO:0000313" key="2">
    <source>
        <dbReference type="Proteomes" id="UP000541444"/>
    </source>
</evidence>
<dbReference type="OrthoDB" id="41532at2759"/>
<dbReference type="PANTHER" id="PTHR47370">
    <property type="entry name" value="ACYL-COA N-ACYLTRANSFERASES (NAT) SUPERFAMILY PROTEIN"/>
    <property type="match status" value="1"/>
</dbReference>
<dbReference type="EMBL" id="JACGCM010000212">
    <property type="protein sequence ID" value="KAF6175200.1"/>
    <property type="molecule type" value="Genomic_DNA"/>
</dbReference>
<accession>A0A7J7P777</accession>
<dbReference type="AlphaFoldDB" id="A0A7J7P777"/>
<reference evidence="1 2" key="1">
    <citation type="journal article" date="2020" name="IScience">
        <title>Genome Sequencing of the Endangered Kingdonia uniflora (Circaeasteraceae, Ranunculales) Reveals Potential Mechanisms of Evolutionary Specialization.</title>
        <authorList>
            <person name="Sun Y."/>
            <person name="Deng T."/>
            <person name="Zhang A."/>
            <person name="Moore M.J."/>
            <person name="Landis J.B."/>
            <person name="Lin N."/>
            <person name="Zhang H."/>
            <person name="Zhang X."/>
            <person name="Huang J."/>
            <person name="Zhang X."/>
            <person name="Sun H."/>
            <person name="Wang H."/>
        </authorList>
    </citation>
    <scope>NUCLEOTIDE SEQUENCE [LARGE SCALE GENOMIC DNA]</scope>
    <source>
        <strain evidence="1">TB1705</strain>
        <tissue evidence="1">Leaf</tissue>
    </source>
</reference>
<gene>
    <name evidence="1" type="ORF">GIB67_007862</name>
</gene>
<dbReference type="Proteomes" id="UP000541444">
    <property type="component" value="Unassembled WGS sequence"/>
</dbReference>
<keyword evidence="2" id="KW-1185">Reference proteome</keyword>
<comment type="caution">
    <text evidence="1">The sequence shown here is derived from an EMBL/GenBank/DDBJ whole genome shotgun (WGS) entry which is preliminary data.</text>
</comment>
<dbReference type="PANTHER" id="PTHR47370:SF1">
    <property type="entry name" value="ACYL-COA N-ACYLTRANSFERASES (NAT) SUPERFAMILY PROTEIN"/>
    <property type="match status" value="1"/>
</dbReference>
<organism evidence="1 2">
    <name type="scientific">Kingdonia uniflora</name>
    <dbReference type="NCBI Taxonomy" id="39325"/>
    <lineage>
        <taxon>Eukaryota</taxon>
        <taxon>Viridiplantae</taxon>
        <taxon>Streptophyta</taxon>
        <taxon>Embryophyta</taxon>
        <taxon>Tracheophyta</taxon>
        <taxon>Spermatophyta</taxon>
        <taxon>Magnoliopsida</taxon>
        <taxon>Ranunculales</taxon>
        <taxon>Circaeasteraceae</taxon>
        <taxon>Kingdonia</taxon>
    </lineage>
</organism>
<protein>
    <submittedName>
        <fullName evidence="1">Uncharacterized protein</fullName>
    </submittedName>
</protein>
<evidence type="ECO:0000313" key="1">
    <source>
        <dbReference type="EMBL" id="KAF6175200.1"/>
    </source>
</evidence>